<keyword evidence="1" id="KW-0732">Signal</keyword>
<evidence type="ECO:0000256" key="3">
    <source>
        <dbReference type="ARBA" id="ARBA00022837"/>
    </source>
</evidence>
<dbReference type="RefSeq" id="WP_317172924.1">
    <property type="nucleotide sequence ID" value="NZ_JABTCG010000008.1"/>
</dbReference>
<sequence length="523" mass="54920">MFAPIRSISNASKKLLFFGAFLLFTLSGYGQDVSIENVTEDEDVGNMVFTVTYKGDDQPLGTVVVVTYSFVDNTAIGGIDYDNTRNTPLFFSGFDGETQTITVPIIDDFIDENDEEDFTVQLGTPTNGVGLAGGGDARGRIRDNDTAGINVSTTTGTTTEAGGQAIFTFTLTSQPTADVTLFIDRYDTTETIGPSAIVLTSSNWNTGVDLIVTGVDDNIIDGDIVDRIRTESVESPDSFYNDLDGGDVADLDVTNQDDDVAGVVVTSVVGTTTEAGGTATFTFTLTSEPSRDVTIPITGYDITEVTGNAEVVLDSGNWNTGVDLIVTGVDDAVVDGDMIVSLITGDVTSDDDDYDDLVNIDVADITVTNEDDDIANLTISDVEVLENVVGSNIVFNVVLDIAVIGGTTVDYTFSDGTATGGGVDYEGTDGTLIFVGTANEIQQITATIINDDLFESTEETFTVALGTPSNGVNLVGSGIGTGTITDDDNCAPAPILNSAVQTAFCGTFTYDDGTPMSLNDYTD</sequence>
<proteinExistence type="predicted"/>
<dbReference type="Proteomes" id="UP000598350">
    <property type="component" value="Unassembled WGS sequence"/>
</dbReference>
<keyword evidence="2" id="KW-0677">Repeat</keyword>
<dbReference type="InterPro" id="IPR038081">
    <property type="entry name" value="CalX-like_sf"/>
</dbReference>
<protein>
    <recommendedName>
        <fullName evidence="4">Calx-beta domain-containing protein</fullName>
    </recommendedName>
</protein>
<dbReference type="SMART" id="SM00237">
    <property type="entry name" value="Calx_beta"/>
    <property type="match status" value="2"/>
</dbReference>
<keyword evidence="6" id="KW-1185">Reference proteome</keyword>
<dbReference type="Gene3D" id="2.60.40.2030">
    <property type="match status" value="2"/>
</dbReference>
<feature type="domain" description="Calx-beta" evidence="4">
    <location>
        <begin position="365"/>
        <end position="466"/>
    </location>
</feature>
<dbReference type="Pfam" id="PF03160">
    <property type="entry name" value="Calx-beta"/>
    <property type="match status" value="2"/>
</dbReference>
<dbReference type="SUPFAM" id="SSF141072">
    <property type="entry name" value="CalX-like"/>
    <property type="match status" value="2"/>
</dbReference>
<evidence type="ECO:0000313" key="6">
    <source>
        <dbReference type="Proteomes" id="UP000598350"/>
    </source>
</evidence>
<feature type="domain" description="Calx-beta" evidence="4">
    <location>
        <begin position="24"/>
        <end position="123"/>
    </location>
</feature>
<keyword evidence="3" id="KW-0106">Calcium</keyword>
<comment type="caution">
    <text evidence="5">The sequence shown here is derived from an EMBL/GenBank/DDBJ whole genome shotgun (WGS) entry which is preliminary data.</text>
</comment>
<gene>
    <name evidence="5" type="ORF">HPE63_17215</name>
</gene>
<reference evidence="5 6" key="1">
    <citation type="submission" date="2020-05" db="EMBL/GenBank/DDBJ databases">
        <title>The draft genome sequence of Maribacter arenosus CAU 1321.</title>
        <authorList>
            <person name="Mu L."/>
        </authorList>
    </citation>
    <scope>NUCLEOTIDE SEQUENCE [LARGE SCALE GENOMIC DNA]</scope>
    <source>
        <strain evidence="5 6">CAU 1321</strain>
    </source>
</reference>
<evidence type="ECO:0000256" key="2">
    <source>
        <dbReference type="ARBA" id="ARBA00022737"/>
    </source>
</evidence>
<dbReference type="InterPro" id="IPR003644">
    <property type="entry name" value="Calx_beta"/>
</dbReference>
<organism evidence="5 6">
    <name type="scientific">Maribacter arenosus</name>
    <dbReference type="NCBI Taxonomy" id="1854708"/>
    <lineage>
        <taxon>Bacteria</taxon>
        <taxon>Pseudomonadati</taxon>
        <taxon>Bacteroidota</taxon>
        <taxon>Flavobacteriia</taxon>
        <taxon>Flavobacteriales</taxon>
        <taxon>Flavobacteriaceae</taxon>
        <taxon>Maribacter</taxon>
    </lineage>
</organism>
<evidence type="ECO:0000259" key="4">
    <source>
        <dbReference type="SMART" id="SM00237"/>
    </source>
</evidence>
<name>A0ABR7VHL5_9FLAO</name>
<accession>A0ABR7VHL5</accession>
<dbReference type="EMBL" id="JABTCG010000008">
    <property type="protein sequence ID" value="MBD0852421.1"/>
    <property type="molecule type" value="Genomic_DNA"/>
</dbReference>
<feature type="non-terminal residue" evidence="5">
    <location>
        <position position="523"/>
    </location>
</feature>
<evidence type="ECO:0000313" key="5">
    <source>
        <dbReference type="EMBL" id="MBD0852421.1"/>
    </source>
</evidence>
<evidence type="ECO:0000256" key="1">
    <source>
        <dbReference type="ARBA" id="ARBA00022729"/>
    </source>
</evidence>